<evidence type="ECO:0000256" key="1">
    <source>
        <dbReference type="SAM" id="MobiDB-lite"/>
    </source>
</evidence>
<proteinExistence type="predicted"/>
<keyword evidence="3" id="KW-1185">Reference proteome</keyword>
<organism evidence="2 3">
    <name type="scientific">Dreissena polymorpha</name>
    <name type="common">Zebra mussel</name>
    <name type="synonym">Mytilus polymorpha</name>
    <dbReference type="NCBI Taxonomy" id="45954"/>
    <lineage>
        <taxon>Eukaryota</taxon>
        <taxon>Metazoa</taxon>
        <taxon>Spiralia</taxon>
        <taxon>Lophotrochozoa</taxon>
        <taxon>Mollusca</taxon>
        <taxon>Bivalvia</taxon>
        <taxon>Autobranchia</taxon>
        <taxon>Heteroconchia</taxon>
        <taxon>Euheterodonta</taxon>
        <taxon>Imparidentia</taxon>
        <taxon>Neoheterodontei</taxon>
        <taxon>Myida</taxon>
        <taxon>Dreissenoidea</taxon>
        <taxon>Dreissenidae</taxon>
        <taxon>Dreissena</taxon>
    </lineage>
</organism>
<sequence length="59" mass="6462">MCQSDSATIQGRHIPGDLQRQTDRVVRGDYRSPYRMHAADDLPACGGLAHAGIKWVAVL</sequence>
<comment type="caution">
    <text evidence="2">The sequence shown here is derived from an EMBL/GenBank/DDBJ whole genome shotgun (WGS) entry which is preliminary data.</text>
</comment>
<reference evidence="2" key="2">
    <citation type="submission" date="2020-11" db="EMBL/GenBank/DDBJ databases">
        <authorList>
            <person name="McCartney M.A."/>
            <person name="Auch B."/>
            <person name="Kono T."/>
            <person name="Mallez S."/>
            <person name="Becker A."/>
            <person name="Gohl D.M."/>
            <person name="Silverstein K.A.T."/>
            <person name="Koren S."/>
            <person name="Bechman K.B."/>
            <person name="Herman A."/>
            <person name="Abrahante J.E."/>
            <person name="Garbe J."/>
        </authorList>
    </citation>
    <scope>NUCLEOTIDE SEQUENCE</scope>
    <source>
        <strain evidence="2">Duluth1</strain>
        <tissue evidence="2">Whole animal</tissue>
    </source>
</reference>
<dbReference type="AlphaFoldDB" id="A0A9D4K6D5"/>
<evidence type="ECO:0000313" key="3">
    <source>
        <dbReference type="Proteomes" id="UP000828390"/>
    </source>
</evidence>
<protein>
    <submittedName>
        <fullName evidence="2">Uncharacterized protein</fullName>
    </submittedName>
</protein>
<gene>
    <name evidence="2" type="ORF">DPMN_107187</name>
</gene>
<evidence type="ECO:0000313" key="2">
    <source>
        <dbReference type="EMBL" id="KAH3833871.1"/>
    </source>
</evidence>
<name>A0A9D4K6D5_DREPO</name>
<dbReference type="Proteomes" id="UP000828390">
    <property type="component" value="Unassembled WGS sequence"/>
</dbReference>
<reference evidence="2" key="1">
    <citation type="journal article" date="2019" name="bioRxiv">
        <title>The Genome of the Zebra Mussel, Dreissena polymorpha: A Resource for Invasive Species Research.</title>
        <authorList>
            <person name="McCartney M.A."/>
            <person name="Auch B."/>
            <person name="Kono T."/>
            <person name="Mallez S."/>
            <person name="Zhang Y."/>
            <person name="Obille A."/>
            <person name="Becker A."/>
            <person name="Abrahante J.E."/>
            <person name="Garbe J."/>
            <person name="Badalamenti J.P."/>
            <person name="Herman A."/>
            <person name="Mangelson H."/>
            <person name="Liachko I."/>
            <person name="Sullivan S."/>
            <person name="Sone E.D."/>
            <person name="Koren S."/>
            <person name="Silverstein K.A.T."/>
            <person name="Beckman K.B."/>
            <person name="Gohl D.M."/>
        </authorList>
    </citation>
    <scope>NUCLEOTIDE SEQUENCE</scope>
    <source>
        <strain evidence="2">Duluth1</strain>
        <tissue evidence="2">Whole animal</tissue>
    </source>
</reference>
<accession>A0A9D4K6D5</accession>
<dbReference type="EMBL" id="JAIWYP010000004">
    <property type="protein sequence ID" value="KAH3833871.1"/>
    <property type="molecule type" value="Genomic_DNA"/>
</dbReference>
<feature type="region of interest" description="Disordered" evidence="1">
    <location>
        <begin position="1"/>
        <end position="20"/>
    </location>
</feature>